<feature type="coiled-coil region" evidence="4">
    <location>
        <begin position="179"/>
        <end position="206"/>
    </location>
</feature>
<proteinExistence type="inferred from homology"/>
<keyword evidence="3" id="KW-0238">DNA-binding</keyword>
<evidence type="ECO:0000256" key="3">
    <source>
        <dbReference type="ARBA" id="ARBA00023125"/>
    </source>
</evidence>
<keyword evidence="6" id="KW-0378">Hydrolase</keyword>
<keyword evidence="7" id="KW-1185">Reference proteome</keyword>
<sequence length="412" mass="46892">MSDKITQSPQIRFIGFTNAWEQRRLNEYLTTSKVKNRDERFGKEDVLSVSGEFGIVNQIEFQGRSFAGVSVATYGVVEKGDVVYTKSPLKSNPFGIIKSNNGQAGIVSTLYAVYKPNDNVDSNFVERYFESHQRLNRYLQPLVNKGAKNDMKVSDDNALSGIVVYPAAVDEQRKISSFFNQLDNLITLYQRELELLKDTKKILLQKMFPKDGANVPEIRFAGFTDAWEARKLLDGTLKIGDGLHGTPTYTNDGNVYFINGNNLVNGRIVITEETKRVTEEEQSKDDKALNDNTLLMSINGTIGNLAWYNGEKLMLGKSAAYITVSDFDKRFIYAYFQTPSIYSYFMNNLTGTTIKNLGLKTIRETNLLVPKKEEQEKVGHLFMNLDHFITLHQRELNLLKDLKKLMLQQMFV</sequence>
<evidence type="ECO:0000313" key="6">
    <source>
        <dbReference type="EMBL" id="MDN4604958.1"/>
    </source>
</evidence>
<organism evidence="6 7">
    <name type="scientific">Paenibacillus vandeheii</name>
    <dbReference type="NCBI Taxonomy" id="3035917"/>
    <lineage>
        <taxon>Bacteria</taxon>
        <taxon>Bacillati</taxon>
        <taxon>Bacillota</taxon>
        <taxon>Bacilli</taxon>
        <taxon>Bacillales</taxon>
        <taxon>Paenibacillaceae</taxon>
        <taxon>Paenibacillus</taxon>
    </lineage>
</organism>
<dbReference type="RefSeq" id="WP_301249368.1">
    <property type="nucleotide sequence ID" value="NZ_JAROCD010000017.1"/>
</dbReference>
<dbReference type="InterPro" id="IPR000055">
    <property type="entry name" value="Restrct_endonuc_typeI_TRD"/>
</dbReference>
<dbReference type="PANTHER" id="PTHR30408">
    <property type="entry name" value="TYPE-1 RESTRICTION ENZYME ECOKI SPECIFICITY PROTEIN"/>
    <property type="match status" value="1"/>
</dbReference>
<dbReference type="InterPro" id="IPR044946">
    <property type="entry name" value="Restrct_endonuc_typeI_TRD_sf"/>
</dbReference>
<protein>
    <submittedName>
        <fullName evidence="6">Restriction endonuclease subunit S</fullName>
        <ecNumber evidence="6">3.1.21.-</ecNumber>
    </submittedName>
</protein>
<dbReference type="Gene3D" id="1.10.287.1120">
    <property type="entry name" value="Bipartite methylase S protein"/>
    <property type="match status" value="1"/>
</dbReference>
<dbReference type="EC" id="3.1.21.-" evidence="6"/>
<evidence type="ECO:0000256" key="1">
    <source>
        <dbReference type="ARBA" id="ARBA00010923"/>
    </source>
</evidence>
<dbReference type="GO" id="GO:0004519">
    <property type="term" value="F:endonuclease activity"/>
    <property type="evidence" value="ECO:0007669"/>
    <property type="project" value="UniProtKB-KW"/>
</dbReference>
<evidence type="ECO:0000256" key="4">
    <source>
        <dbReference type="SAM" id="Coils"/>
    </source>
</evidence>
<dbReference type="EMBL" id="JAROCD010000017">
    <property type="protein sequence ID" value="MDN4604958.1"/>
    <property type="molecule type" value="Genomic_DNA"/>
</dbReference>
<dbReference type="Pfam" id="PF01420">
    <property type="entry name" value="Methylase_S"/>
    <property type="match status" value="1"/>
</dbReference>
<reference evidence="6" key="1">
    <citation type="submission" date="2023-03" db="EMBL/GenBank/DDBJ databases">
        <title>MT1 and MT2 Draft Genomes of Novel Species.</title>
        <authorList>
            <person name="Venkateswaran K."/>
        </authorList>
    </citation>
    <scope>NUCLEOTIDE SEQUENCE</scope>
    <source>
        <strain evidence="6">F6_3S_P_1C</strain>
    </source>
</reference>
<dbReference type="Gene3D" id="3.90.220.20">
    <property type="entry name" value="DNA methylase specificity domains"/>
    <property type="match status" value="2"/>
</dbReference>
<name>A0ABT8JIG4_9BACL</name>
<gene>
    <name evidence="6" type="ORF">P5G61_27275</name>
</gene>
<keyword evidence="4" id="KW-0175">Coiled coil</keyword>
<keyword evidence="2" id="KW-0680">Restriction system</keyword>
<dbReference type="PANTHER" id="PTHR30408:SF12">
    <property type="entry name" value="TYPE I RESTRICTION ENZYME MJAVIII SPECIFICITY SUBUNIT"/>
    <property type="match status" value="1"/>
</dbReference>
<keyword evidence="6" id="KW-0540">Nuclease</keyword>
<feature type="domain" description="Type I restriction modification DNA specificity" evidence="5">
    <location>
        <begin position="249"/>
        <end position="400"/>
    </location>
</feature>
<dbReference type="Proteomes" id="UP001174205">
    <property type="component" value="Unassembled WGS sequence"/>
</dbReference>
<evidence type="ECO:0000259" key="5">
    <source>
        <dbReference type="Pfam" id="PF01420"/>
    </source>
</evidence>
<dbReference type="SUPFAM" id="SSF116734">
    <property type="entry name" value="DNA methylase specificity domain"/>
    <property type="match status" value="2"/>
</dbReference>
<evidence type="ECO:0000256" key="2">
    <source>
        <dbReference type="ARBA" id="ARBA00022747"/>
    </source>
</evidence>
<dbReference type="InterPro" id="IPR052021">
    <property type="entry name" value="Type-I_RS_S_subunit"/>
</dbReference>
<comment type="caution">
    <text evidence="6">The sequence shown here is derived from an EMBL/GenBank/DDBJ whole genome shotgun (WGS) entry which is preliminary data.</text>
</comment>
<accession>A0ABT8JIG4</accession>
<comment type="similarity">
    <text evidence="1">Belongs to the type-I restriction system S methylase family.</text>
</comment>
<keyword evidence="6" id="KW-0255">Endonuclease</keyword>
<dbReference type="GO" id="GO:0016787">
    <property type="term" value="F:hydrolase activity"/>
    <property type="evidence" value="ECO:0007669"/>
    <property type="project" value="UniProtKB-KW"/>
</dbReference>
<evidence type="ECO:0000313" key="7">
    <source>
        <dbReference type="Proteomes" id="UP001174205"/>
    </source>
</evidence>